<feature type="transmembrane region" description="Helical" evidence="1">
    <location>
        <begin position="365"/>
        <end position="383"/>
    </location>
</feature>
<dbReference type="PANTHER" id="PTHR36927">
    <property type="entry name" value="BLR4337 PROTEIN"/>
    <property type="match status" value="1"/>
</dbReference>
<keyword evidence="3" id="KW-0808">Transferase</keyword>
<feature type="transmembrane region" description="Helical" evidence="1">
    <location>
        <begin position="190"/>
        <end position="207"/>
    </location>
</feature>
<reference evidence="3 4" key="1">
    <citation type="submission" date="2018-06" db="EMBL/GenBank/DDBJ databases">
        <title>Genomic Encyclopedia of Archaeal and Bacterial Type Strains, Phase II (KMG-II): from individual species to whole genera.</title>
        <authorList>
            <person name="Goeker M."/>
        </authorList>
    </citation>
    <scope>NUCLEOTIDE SEQUENCE [LARGE SCALE GENOMIC DNA]</scope>
    <source>
        <strain evidence="3 4">DSM 27372</strain>
    </source>
</reference>
<dbReference type="InterPro" id="IPR002656">
    <property type="entry name" value="Acyl_transf_3_dom"/>
</dbReference>
<name>A0A318UH70_9SPHI</name>
<feature type="transmembrane region" description="Helical" evidence="1">
    <location>
        <begin position="68"/>
        <end position="86"/>
    </location>
</feature>
<sequence>MSLEKDSRLYWIDNLRSFITVLVVAHHSSLAYTTFASFNKKAYASSTHPIVDPARWIGMDLFEDFNDIFFMSLMFLISGVFVISSLNKKGISIFISERFKRLFIPFLAGVILLMPIAYSSSYLLAHGQFSLGPFLIDFFKTQAWPVGPPWFIWVLFLFNLLVAMTYPYLKKPLQKTGVFFVSLNNKPFKLLLIWYLITWMAYIPILMATSPGQWTGIGPFDFQLSRILLYVSYFLLGSILGAVPLNSGLFSSQSLFVKKWYVWVLACGLAYSLLKLSEVPLTNWYETKQIALLPATLIYRSLWVLSCTLSCIAFLTLFKKAFNLVSPLSKSLSANAYGIYLVHFIFVLWIQFFLLQTGLPAGQKFFITFILSLLLSYGLVLVLRKNNRIDRFL</sequence>
<dbReference type="EMBL" id="QKLU01000003">
    <property type="protein sequence ID" value="PYF74880.1"/>
    <property type="molecule type" value="Genomic_DNA"/>
</dbReference>
<feature type="transmembrane region" description="Helical" evidence="1">
    <location>
        <begin position="260"/>
        <end position="277"/>
    </location>
</feature>
<dbReference type="PANTHER" id="PTHR36927:SF4">
    <property type="entry name" value="BLR5718 PROTEIN"/>
    <property type="match status" value="1"/>
</dbReference>
<keyword evidence="4" id="KW-1185">Reference proteome</keyword>
<proteinExistence type="predicted"/>
<gene>
    <name evidence="3" type="ORF">B0O44_103326</name>
</gene>
<evidence type="ECO:0000259" key="2">
    <source>
        <dbReference type="Pfam" id="PF01757"/>
    </source>
</evidence>
<accession>A0A318UH70</accession>
<feature type="domain" description="Acyltransferase 3" evidence="2">
    <location>
        <begin position="10"/>
        <end position="382"/>
    </location>
</feature>
<feature type="transmembrane region" description="Helical" evidence="1">
    <location>
        <begin position="227"/>
        <end position="248"/>
    </location>
</feature>
<dbReference type="Proteomes" id="UP000248198">
    <property type="component" value="Unassembled WGS sequence"/>
</dbReference>
<dbReference type="InterPro" id="IPR050623">
    <property type="entry name" value="Glucan_succinyl_AcylTrfase"/>
</dbReference>
<evidence type="ECO:0000313" key="3">
    <source>
        <dbReference type="EMBL" id="PYF74880.1"/>
    </source>
</evidence>
<dbReference type="AlphaFoldDB" id="A0A318UH70"/>
<dbReference type="Pfam" id="PF01757">
    <property type="entry name" value="Acyl_transf_3"/>
    <property type="match status" value="1"/>
</dbReference>
<feature type="transmembrane region" description="Helical" evidence="1">
    <location>
        <begin position="150"/>
        <end position="169"/>
    </location>
</feature>
<keyword evidence="1" id="KW-0472">Membrane</keyword>
<keyword evidence="3" id="KW-0012">Acyltransferase</keyword>
<keyword evidence="1" id="KW-0812">Transmembrane</keyword>
<protein>
    <submittedName>
        <fullName evidence="3">Surface polysaccharide O-acyltransferase-like enzyme</fullName>
    </submittedName>
</protein>
<evidence type="ECO:0000313" key="4">
    <source>
        <dbReference type="Proteomes" id="UP000248198"/>
    </source>
</evidence>
<keyword evidence="1" id="KW-1133">Transmembrane helix</keyword>
<comment type="caution">
    <text evidence="3">The sequence shown here is derived from an EMBL/GenBank/DDBJ whole genome shotgun (WGS) entry which is preliminary data.</text>
</comment>
<dbReference type="RefSeq" id="WP_110829727.1">
    <property type="nucleotide sequence ID" value="NZ_QKLU01000003.1"/>
</dbReference>
<evidence type="ECO:0000256" key="1">
    <source>
        <dbReference type="SAM" id="Phobius"/>
    </source>
</evidence>
<organism evidence="3 4">
    <name type="scientific">Pedobacter nutrimenti</name>
    <dbReference type="NCBI Taxonomy" id="1241337"/>
    <lineage>
        <taxon>Bacteria</taxon>
        <taxon>Pseudomonadati</taxon>
        <taxon>Bacteroidota</taxon>
        <taxon>Sphingobacteriia</taxon>
        <taxon>Sphingobacteriales</taxon>
        <taxon>Sphingobacteriaceae</taxon>
        <taxon>Pedobacter</taxon>
    </lineage>
</organism>
<dbReference type="GO" id="GO:0016747">
    <property type="term" value="F:acyltransferase activity, transferring groups other than amino-acyl groups"/>
    <property type="evidence" value="ECO:0007669"/>
    <property type="project" value="InterPro"/>
</dbReference>
<feature type="transmembrane region" description="Helical" evidence="1">
    <location>
        <begin position="102"/>
        <end position="125"/>
    </location>
</feature>
<dbReference type="OrthoDB" id="5446016at2"/>
<feature type="transmembrane region" description="Helical" evidence="1">
    <location>
        <begin position="297"/>
        <end position="318"/>
    </location>
</feature>
<feature type="transmembrane region" description="Helical" evidence="1">
    <location>
        <begin position="339"/>
        <end position="359"/>
    </location>
</feature>